<accession>A0ABT0TVG2</accession>
<keyword evidence="2 7" id="KW-0963">Cytoplasm</keyword>
<comment type="similarity">
    <text evidence="7">Belongs to the gmhB family.</text>
</comment>
<dbReference type="SUPFAM" id="SSF56784">
    <property type="entry name" value="HAD-like"/>
    <property type="match status" value="1"/>
</dbReference>
<dbReference type="PANTHER" id="PTHR42891">
    <property type="entry name" value="D-GLYCERO-BETA-D-MANNO-HEPTOSE-1,7-BISPHOSPHATE 7-PHOSPHATASE"/>
    <property type="match status" value="1"/>
</dbReference>
<comment type="subcellular location">
    <subcellularLocation>
        <location evidence="1 7">Cytoplasm</location>
    </subcellularLocation>
</comment>
<dbReference type="GO" id="GO:0016787">
    <property type="term" value="F:hydrolase activity"/>
    <property type="evidence" value="ECO:0007669"/>
    <property type="project" value="UniProtKB-KW"/>
</dbReference>
<evidence type="ECO:0000256" key="6">
    <source>
        <dbReference type="ARBA" id="ARBA00031828"/>
    </source>
</evidence>
<sequence length="191" mass="21866">MKQKVVFFDRDDVVNLEDAPYGYEIEKFYFAPFFMELFLELKKQDSLCFLVTNQSGIHRGIFTQKDFETLSAFMQNCIVSCLMIPLRQSGFVPKNIGFDGIYFCPHTKEENCICRKPKPQMLLQACADFGLDLSQYDSYILGDKDTDMIAGLEAGVQTRILVGENQALHATHRVSNLKEALELFQAINKHN</sequence>
<protein>
    <recommendedName>
        <fullName evidence="6 7">D,D-heptose 1,7-bisphosphate phosphatase</fullName>
        <ecNumber evidence="7">3.1.3.-</ecNumber>
    </recommendedName>
</protein>
<reference evidence="8" key="1">
    <citation type="submission" date="2022-06" db="EMBL/GenBank/DDBJ databases">
        <title>Helicobacter colisuis sp. nov.</title>
        <authorList>
            <person name="Papic B."/>
            <person name="Gruntar I."/>
        </authorList>
    </citation>
    <scope>NUCLEOTIDE SEQUENCE</scope>
    <source>
        <strain evidence="8">11154-15</strain>
    </source>
</reference>
<evidence type="ECO:0000313" key="9">
    <source>
        <dbReference type="Proteomes" id="UP001057522"/>
    </source>
</evidence>
<keyword evidence="9" id="KW-1185">Reference proteome</keyword>
<evidence type="ECO:0000256" key="3">
    <source>
        <dbReference type="ARBA" id="ARBA00022723"/>
    </source>
</evidence>
<keyword evidence="5 7" id="KW-0119">Carbohydrate metabolism</keyword>
<dbReference type="RefSeq" id="WP_250604753.1">
    <property type="nucleotide sequence ID" value="NZ_JAMOKX010000006.1"/>
</dbReference>
<keyword evidence="3" id="KW-0479">Metal-binding</keyword>
<organism evidence="8 9">
    <name type="scientific">Helicobacter colisuis</name>
    <dbReference type="NCBI Taxonomy" id="2949739"/>
    <lineage>
        <taxon>Bacteria</taxon>
        <taxon>Pseudomonadati</taxon>
        <taxon>Campylobacterota</taxon>
        <taxon>Epsilonproteobacteria</taxon>
        <taxon>Campylobacterales</taxon>
        <taxon>Helicobacteraceae</taxon>
        <taxon>Helicobacter</taxon>
    </lineage>
</organism>
<name>A0ABT0TVG2_9HELI</name>
<dbReference type="PANTHER" id="PTHR42891:SF1">
    <property type="entry name" value="D-GLYCERO-BETA-D-MANNO-HEPTOSE-1,7-BISPHOSPHATE 7-PHOSPHATASE"/>
    <property type="match status" value="1"/>
</dbReference>
<evidence type="ECO:0000256" key="4">
    <source>
        <dbReference type="ARBA" id="ARBA00022801"/>
    </source>
</evidence>
<dbReference type="NCBIfam" id="TIGR01662">
    <property type="entry name" value="HAD-SF-IIIA"/>
    <property type="match status" value="1"/>
</dbReference>
<evidence type="ECO:0000313" key="8">
    <source>
        <dbReference type="EMBL" id="MCL9819911.1"/>
    </source>
</evidence>
<dbReference type="EC" id="3.1.3.-" evidence="7"/>
<evidence type="ECO:0000256" key="1">
    <source>
        <dbReference type="ARBA" id="ARBA00004496"/>
    </source>
</evidence>
<dbReference type="InterPro" id="IPR006549">
    <property type="entry name" value="HAD-SF_hydro_IIIA"/>
</dbReference>
<dbReference type="Proteomes" id="UP001057522">
    <property type="component" value="Unassembled WGS sequence"/>
</dbReference>
<proteinExistence type="inferred from homology"/>
<gene>
    <name evidence="8" type="ORF">NCR95_07025</name>
</gene>
<comment type="caution">
    <text evidence="8">The sequence shown here is derived from an EMBL/GenBank/DDBJ whole genome shotgun (WGS) entry which is preliminary data.</text>
</comment>
<dbReference type="NCBIfam" id="TIGR01656">
    <property type="entry name" value="Histidinol-ppas"/>
    <property type="match status" value="1"/>
</dbReference>
<dbReference type="Pfam" id="PF13242">
    <property type="entry name" value="Hydrolase_like"/>
    <property type="match status" value="1"/>
</dbReference>
<dbReference type="EMBL" id="JAMOKX010000006">
    <property type="protein sequence ID" value="MCL9819911.1"/>
    <property type="molecule type" value="Genomic_DNA"/>
</dbReference>
<dbReference type="PIRSF" id="PIRSF004682">
    <property type="entry name" value="GmhB"/>
    <property type="match status" value="1"/>
</dbReference>
<dbReference type="InterPro" id="IPR023214">
    <property type="entry name" value="HAD_sf"/>
</dbReference>
<dbReference type="Gene3D" id="3.40.50.1000">
    <property type="entry name" value="HAD superfamily/HAD-like"/>
    <property type="match status" value="1"/>
</dbReference>
<evidence type="ECO:0000256" key="2">
    <source>
        <dbReference type="ARBA" id="ARBA00022490"/>
    </source>
</evidence>
<dbReference type="InterPro" id="IPR036412">
    <property type="entry name" value="HAD-like_sf"/>
</dbReference>
<evidence type="ECO:0000256" key="5">
    <source>
        <dbReference type="ARBA" id="ARBA00023277"/>
    </source>
</evidence>
<keyword evidence="4 7" id="KW-0378">Hydrolase</keyword>
<dbReference type="InterPro" id="IPR006543">
    <property type="entry name" value="Histidinol-phos"/>
</dbReference>
<evidence type="ECO:0000256" key="7">
    <source>
        <dbReference type="PIRNR" id="PIRNR004682"/>
    </source>
</evidence>
<dbReference type="InterPro" id="IPR004446">
    <property type="entry name" value="Heptose_bisP_phosphatase"/>
</dbReference>